<keyword evidence="2" id="KW-1185">Reference proteome</keyword>
<evidence type="ECO:0000313" key="2">
    <source>
        <dbReference type="Proteomes" id="UP001500064"/>
    </source>
</evidence>
<evidence type="ECO:0000313" key="1">
    <source>
        <dbReference type="EMBL" id="GAA1630767.1"/>
    </source>
</evidence>
<organism evidence="1 2">
    <name type="scientific">Nonomuraea maheshkhaliensis</name>
    <dbReference type="NCBI Taxonomy" id="419590"/>
    <lineage>
        <taxon>Bacteria</taxon>
        <taxon>Bacillati</taxon>
        <taxon>Actinomycetota</taxon>
        <taxon>Actinomycetes</taxon>
        <taxon>Streptosporangiales</taxon>
        <taxon>Streptosporangiaceae</taxon>
        <taxon>Nonomuraea</taxon>
    </lineage>
</organism>
<reference evidence="1 2" key="1">
    <citation type="journal article" date="2019" name="Int. J. Syst. Evol. Microbiol.">
        <title>The Global Catalogue of Microorganisms (GCM) 10K type strain sequencing project: providing services to taxonomists for standard genome sequencing and annotation.</title>
        <authorList>
            <consortium name="The Broad Institute Genomics Platform"/>
            <consortium name="The Broad Institute Genome Sequencing Center for Infectious Disease"/>
            <person name="Wu L."/>
            <person name="Ma J."/>
        </authorList>
    </citation>
    <scope>NUCLEOTIDE SEQUENCE [LARGE SCALE GENOMIC DNA]</scope>
    <source>
        <strain evidence="1 2">JCM 13929</strain>
    </source>
</reference>
<accession>A0ABN2F4U0</accession>
<name>A0ABN2F4U0_9ACTN</name>
<comment type="caution">
    <text evidence="1">The sequence shown here is derived from an EMBL/GenBank/DDBJ whole genome shotgun (WGS) entry which is preliminary data.</text>
</comment>
<protein>
    <recommendedName>
        <fullName evidence="3">AraC family transcriptional regulator</fullName>
    </recommendedName>
</protein>
<gene>
    <name evidence="1" type="ORF">GCM10009733_029430</name>
</gene>
<sequence length="149" mass="16577">MRIPPASHAETPARDLCDGHLRPWIHAETGAAGWQIDCLSRRLAHAVVTISGGTVYSRTKDEWQIRIPQAALTVMVVEADTETLWCRLDTQHSDSCLLALVYAPWSIATVLRCPTTALPRQGQLSMRDVRATTRMGRTVRYLVPVFTPA</sequence>
<proteinExistence type="predicted"/>
<dbReference type="Proteomes" id="UP001500064">
    <property type="component" value="Unassembled WGS sequence"/>
</dbReference>
<dbReference type="EMBL" id="BAAAMU010000017">
    <property type="protein sequence ID" value="GAA1630767.1"/>
    <property type="molecule type" value="Genomic_DNA"/>
</dbReference>
<evidence type="ECO:0008006" key="3">
    <source>
        <dbReference type="Google" id="ProtNLM"/>
    </source>
</evidence>